<dbReference type="InterPro" id="IPR024867">
    <property type="entry name" value="NFRKB"/>
</dbReference>
<dbReference type="PANTHER" id="PTHR13052:SF2">
    <property type="entry name" value="NUCLEAR FACTOR KAPPA-B-BINDING PROTEIN"/>
    <property type="match status" value="1"/>
</dbReference>
<evidence type="ECO:0000313" key="1">
    <source>
        <dbReference type="EMBL" id="MCH96557.1"/>
    </source>
</evidence>
<accession>A0A392N9P5</accession>
<protein>
    <submittedName>
        <fullName evidence="1">Putative leucine-rich repeat-containing protein</fullName>
    </submittedName>
</protein>
<proteinExistence type="predicted"/>
<dbReference type="GO" id="GO:0031011">
    <property type="term" value="C:Ino80 complex"/>
    <property type="evidence" value="ECO:0007669"/>
    <property type="project" value="InterPro"/>
</dbReference>
<reference evidence="1 2" key="1">
    <citation type="journal article" date="2018" name="Front. Plant Sci.">
        <title>Red Clover (Trifolium pratense) and Zigzag Clover (T. medium) - A Picture of Genomic Similarities and Differences.</title>
        <authorList>
            <person name="Dluhosova J."/>
            <person name="Istvanek J."/>
            <person name="Nedelnik J."/>
            <person name="Repkova J."/>
        </authorList>
    </citation>
    <scope>NUCLEOTIDE SEQUENCE [LARGE SCALE GENOMIC DNA]</scope>
    <source>
        <strain evidence="2">cv. 10/8</strain>
        <tissue evidence="1">Leaf</tissue>
    </source>
</reference>
<comment type="caution">
    <text evidence="1">The sequence shown here is derived from an EMBL/GenBank/DDBJ whole genome shotgun (WGS) entry which is preliminary data.</text>
</comment>
<keyword evidence="2" id="KW-1185">Reference proteome</keyword>
<dbReference type="PANTHER" id="PTHR13052">
    <property type="entry name" value="NFRKB-RELATED"/>
    <property type="match status" value="1"/>
</dbReference>
<name>A0A392N9P5_9FABA</name>
<organism evidence="1 2">
    <name type="scientific">Trifolium medium</name>
    <dbReference type="NCBI Taxonomy" id="97028"/>
    <lineage>
        <taxon>Eukaryota</taxon>
        <taxon>Viridiplantae</taxon>
        <taxon>Streptophyta</taxon>
        <taxon>Embryophyta</taxon>
        <taxon>Tracheophyta</taxon>
        <taxon>Spermatophyta</taxon>
        <taxon>Magnoliopsida</taxon>
        <taxon>eudicotyledons</taxon>
        <taxon>Gunneridae</taxon>
        <taxon>Pentapetalae</taxon>
        <taxon>rosids</taxon>
        <taxon>fabids</taxon>
        <taxon>Fabales</taxon>
        <taxon>Fabaceae</taxon>
        <taxon>Papilionoideae</taxon>
        <taxon>50 kb inversion clade</taxon>
        <taxon>NPAAA clade</taxon>
        <taxon>Hologalegina</taxon>
        <taxon>IRL clade</taxon>
        <taxon>Trifolieae</taxon>
        <taxon>Trifolium</taxon>
    </lineage>
</organism>
<dbReference type="AlphaFoldDB" id="A0A392N9P5"/>
<dbReference type="EMBL" id="LXQA010032640">
    <property type="protein sequence ID" value="MCH96557.1"/>
    <property type="molecule type" value="Genomic_DNA"/>
</dbReference>
<sequence>MAADQRRKRVNGASIVGYGSKEQHRTKRKNPGLVQNGMRSHISVEWDNNRKIVVAKREQIGISWRQMKPFVNYVSKDHKVLADVFTVPQEIFDLDNLSEVLSYEVWTTHLSENERNLLMNFLPQGIEPHQAVEDLLAGTDFDFGNPFLNWQDIIPLYFSLWTLCAYYL</sequence>
<dbReference type="Proteomes" id="UP000265520">
    <property type="component" value="Unassembled WGS sequence"/>
</dbReference>
<evidence type="ECO:0000313" key="2">
    <source>
        <dbReference type="Proteomes" id="UP000265520"/>
    </source>
</evidence>
<dbReference type="CDD" id="cd21865">
    <property type="entry name" value="DEUBAD_NFRKB"/>
    <property type="match status" value="1"/>
</dbReference>